<accession>A0ABW2ZV76</accession>
<comment type="caution">
    <text evidence="2">The sequence shown here is derived from an EMBL/GenBank/DDBJ whole genome shotgun (WGS) entry which is preliminary data.</text>
</comment>
<reference evidence="3" key="1">
    <citation type="journal article" date="2019" name="Int. J. Syst. Evol. Microbiol.">
        <title>The Global Catalogue of Microorganisms (GCM) 10K type strain sequencing project: providing services to taxonomists for standard genome sequencing and annotation.</title>
        <authorList>
            <consortium name="The Broad Institute Genomics Platform"/>
            <consortium name="The Broad Institute Genome Sequencing Center for Infectious Disease"/>
            <person name="Wu L."/>
            <person name="Ma J."/>
        </authorList>
    </citation>
    <scope>NUCLEOTIDE SEQUENCE [LARGE SCALE GENOMIC DNA]</scope>
    <source>
        <strain evidence="3">JCM 32148</strain>
    </source>
</reference>
<sequence length="128" mass="13859">MQGSGHLLATAADDRATSMDRTCQLAHAILDGTLNPTDRVAEQKPYYRGNKRHGINVQGIADATGRYVWAAPALPCLVHDLIVGRAHGISEALTSADMTTAPDRARRAARRRANPAQRRCGQGDRFTP</sequence>
<organism evidence="2 3">
    <name type="scientific">Micromonospora azadirachtae</name>
    <dbReference type="NCBI Taxonomy" id="1970735"/>
    <lineage>
        <taxon>Bacteria</taxon>
        <taxon>Bacillati</taxon>
        <taxon>Actinomycetota</taxon>
        <taxon>Actinomycetes</taxon>
        <taxon>Micromonosporales</taxon>
        <taxon>Micromonosporaceae</taxon>
        <taxon>Micromonospora</taxon>
    </lineage>
</organism>
<evidence type="ECO:0000256" key="1">
    <source>
        <dbReference type="SAM" id="MobiDB-lite"/>
    </source>
</evidence>
<evidence type="ECO:0000313" key="2">
    <source>
        <dbReference type="EMBL" id="MFD0782368.1"/>
    </source>
</evidence>
<feature type="region of interest" description="Disordered" evidence="1">
    <location>
        <begin position="98"/>
        <end position="128"/>
    </location>
</feature>
<evidence type="ECO:0000313" key="3">
    <source>
        <dbReference type="Proteomes" id="UP001597053"/>
    </source>
</evidence>
<dbReference type="Proteomes" id="UP001597053">
    <property type="component" value="Unassembled WGS sequence"/>
</dbReference>
<keyword evidence="3" id="KW-1185">Reference proteome</keyword>
<name>A0ABW2ZV76_9ACTN</name>
<proteinExistence type="predicted"/>
<protein>
    <submittedName>
        <fullName evidence="2">Uncharacterized protein</fullName>
    </submittedName>
</protein>
<dbReference type="EMBL" id="JBHTHM010000002">
    <property type="protein sequence ID" value="MFD0782368.1"/>
    <property type="molecule type" value="Genomic_DNA"/>
</dbReference>
<gene>
    <name evidence="2" type="ORF">ACFQZ8_00280</name>
</gene>